<dbReference type="EMBL" id="OU893342">
    <property type="protein sequence ID" value="CAG9783813.1"/>
    <property type="molecule type" value="Genomic_DNA"/>
</dbReference>
<dbReference type="GO" id="GO:0005814">
    <property type="term" value="C:centriole"/>
    <property type="evidence" value="ECO:0007669"/>
    <property type="project" value="TreeGrafter"/>
</dbReference>
<dbReference type="GO" id="GO:0005813">
    <property type="term" value="C:centrosome"/>
    <property type="evidence" value="ECO:0007669"/>
    <property type="project" value="InterPro"/>
</dbReference>
<reference evidence="1" key="1">
    <citation type="submission" date="2021-12" db="EMBL/GenBank/DDBJ databases">
        <authorList>
            <person name="King R."/>
        </authorList>
    </citation>
    <scope>NUCLEOTIDE SEQUENCE</scope>
</reference>
<evidence type="ECO:0000313" key="2">
    <source>
        <dbReference type="Proteomes" id="UP001153714"/>
    </source>
</evidence>
<dbReference type="AlphaFoldDB" id="A0A9N9QV09"/>
<dbReference type="GO" id="GO:0007099">
    <property type="term" value="P:centriole replication"/>
    <property type="evidence" value="ECO:0007669"/>
    <property type="project" value="TreeGrafter"/>
</dbReference>
<accession>A0A9N9QV09</accession>
<dbReference type="GO" id="GO:0036064">
    <property type="term" value="C:ciliary basal body"/>
    <property type="evidence" value="ECO:0007669"/>
    <property type="project" value="InterPro"/>
</dbReference>
<evidence type="ECO:0000313" key="1">
    <source>
        <dbReference type="EMBL" id="CAG9783813.1"/>
    </source>
</evidence>
<dbReference type="InterPro" id="IPR030791">
    <property type="entry name" value="Rotatin"/>
</dbReference>
<dbReference type="SUPFAM" id="SSF48371">
    <property type="entry name" value="ARM repeat"/>
    <property type="match status" value="1"/>
</dbReference>
<keyword evidence="2" id="KW-1185">Reference proteome</keyword>
<dbReference type="GO" id="GO:0032053">
    <property type="term" value="P:ciliary basal body organization"/>
    <property type="evidence" value="ECO:0007669"/>
    <property type="project" value="TreeGrafter"/>
</dbReference>
<dbReference type="GO" id="GO:0010457">
    <property type="term" value="P:centriole-centriole cohesion"/>
    <property type="evidence" value="ECO:0007669"/>
    <property type="project" value="TreeGrafter"/>
</dbReference>
<name>A0A9N9QV09_9NEOP</name>
<reference evidence="1" key="2">
    <citation type="submission" date="2022-10" db="EMBL/GenBank/DDBJ databases">
        <authorList>
            <consortium name="ENA_rothamsted_submissions"/>
            <consortium name="culmorum"/>
            <person name="King R."/>
        </authorList>
    </citation>
    <scope>NUCLEOTIDE SEQUENCE</scope>
</reference>
<gene>
    <name evidence="1" type="ORF">DIATSA_LOCUS1958</name>
</gene>
<dbReference type="InterPro" id="IPR016024">
    <property type="entry name" value="ARM-type_fold"/>
</dbReference>
<protein>
    <submittedName>
        <fullName evidence="1">Uncharacterized protein</fullName>
    </submittedName>
</protein>
<dbReference type="PANTHER" id="PTHR31691">
    <property type="entry name" value="ROTATIN"/>
    <property type="match status" value="1"/>
</dbReference>
<sequence length="452" mass="49791">MTSFFCCLLQSLETDQEELRMAALYCLSQLAQSIHKIHQDKSIDASLVQYFDNIKSPCSSSELSQRSGSGDHECHPEYMVEELCKVLITLFMKIELETMRYQCSQDELWPRVCSCLASVLAVSCRGRLYGIHVDFPRVLLASLQGVRDHLSVLGKPVETIRNANHSPTMRVLYWMLMVIGSCMVDCIAAKECFADGGISASLNRLWPWCMITDQLRRATLILLFNFTNGCPKAWSCMCTCVGGRCLLGEVCTLCARECTLQSSTRPCSLLLLCIHTLRHCADHAQCRSNILKSDILLVLFKSIIRERGRGGSTGVCWTRLACAVSRYSDGSAALLSLRAQLPSLPPNLLGLALPALAHAAHHHRQTLLQAPDLLELLAGTLLAGDTTEMVSAARAVWALAANNHKAKLLLRSAGVAAAVQSALQRLRRANKDPSSQRALELLTYTNTVLQAT</sequence>
<organism evidence="1 2">
    <name type="scientific">Diatraea saccharalis</name>
    <name type="common">sugarcane borer</name>
    <dbReference type="NCBI Taxonomy" id="40085"/>
    <lineage>
        <taxon>Eukaryota</taxon>
        <taxon>Metazoa</taxon>
        <taxon>Ecdysozoa</taxon>
        <taxon>Arthropoda</taxon>
        <taxon>Hexapoda</taxon>
        <taxon>Insecta</taxon>
        <taxon>Pterygota</taxon>
        <taxon>Neoptera</taxon>
        <taxon>Endopterygota</taxon>
        <taxon>Lepidoptera</taxon>
        <taxon>Glossata</taxon>
        <taxon>Ditrysia</taxon>
        <taxon>Pyraloidea</taxon>
        <taxon>Crambidae</taxon>
        <taxon>Crambinae</taxon>
        <taxon>Diatraea</taxon>
    </lineage>
</organism>
<dbReference type="Proteomes" id="UP001153714">
    <property type="component" value="Chromosome 11"/>
</dbReference>
<proteinExistence type="predicted"/>
<dbReference type="PANTHER" id="PTHR31691:SF1">
    <property type="entry name" value="ROTATIN"/>
    <property type="match status" value="1"/>
</dbReference>
<dbReference type="OrthoDB" id="428850at2759"/>